<comment type="pathway">
    <text evidence="2">tRNA modification; wybutosine-tRNA(Phe) biosynthesis.</text>
</comment>
<dbReference type="AlphaFoldDB" id="G8Y0F8"/>
<gene>
    <name evidence="14" type="primary">Piso0_004794</name>
    <name evidence="14" type="ORF">GNLVRS01_PISO0N01289g</name>
</gene>
<proteinExistence type="inferred from homology"/>
<dbReference type="Gene3D" id="2.120.10.80">
    <property type="entry name" value="Kelch-type beta propeller"/>
    <property type="match status" value="1"/>
</dbReference>
<evidence type="ECO:0000256" key="8">
    <source>
        <dbReference type="ARBA" id="ARBA00022679"/>
    </source>
</evidence>
<sequence>MPGGSKGEDLGKQKFVKAKNRELYHDKQVQGTNDYSIVSKRSVEKLYTSKLNPECHEWFKHVVSEDRRRSPSINRGYWIRMESIRRFVDNIIESRDFLDQKISIINLGCGYDTLPFQLLDFYKKQRHEVNLEFIDIDYPDLLKKKLQLVKSSEEMMSLIGDDNMNLNQNNNSDIYLFNSNNYKLVACDLKNEKLYEQILNDLDEATVKIFISEVSLAYMKPEHADNIIGYSSKIPNSHFLILEQILPCGRYHFFAQKMLYHFAHLGSPLNCVETYPSKEQQISRFGQFYSTTEVRDLFEIWNELVDLETKKNVKEVEDFDEWEEFIVFCQHYTLLHANNRGKYFYKLNTPEVPKTESVDRSINIRTIASSDNLLKKKFSSACFLNNEVLVFGGAFQTRVNDLVSISVGDQCNTKVIHVDGVIPKARMGHTLTEIDDESCILIGGRSSPSALLRDTYIFKNNEWVRLPDIKEGRIRHSCVKVNSSQILIFGGLKEDHVIDSSVFMMYDSIKNIYVDMKIQGSIPNLSSCGMCYDDISNIGYICGGMSNDIDPQVNDALYTFEMLDDNVVKIDLAFKHAQFQRIGPNISLLSGGRLLIVGGVSPLNLLNQYNTIITYNIENQVFEEVEVGSEVWKNSPPLFIGFSMAKTPRSLICAGGGAVCYSFGSAYSSTYELSYTDKEH</sequence>
<dbReference type="GO" id="GO:0031591">
    <property type="term" value="P:wybutosine biosynthetic process"/>
    <property type="evidence" value="ECO:0007669"/>
    <property type="project" value="TreeGrafter"/>
</dbReference>
<evidence type="ECO:0000256" key="4">
    <source>
        <dbReference type="ARBA" id="ARBA00012155"/>
    </source>
</evidence>
<dbReference type="GO" id="GO:0030488">
    <property type="term" value="P:tRNA methylation"/>
    <property type="evidence" value="ECO:0007669"/>
    <property type="project" value="TreeGrafter"/>
</dbReference>
<dbReference type="InterPro" id="IPR007213">
    <property type="entry name" value="Ppm1/Ppm2/Tcmp"/>
</dbReference>
<evidence type="ECO:0000256" key="3">
    <source>
        <dbReference type="ARBA" id="ARBA00010703"/>
    </source>
</evidence>
<dbReference type="EC" id="2.1.1.290" evidence="5"/>
<dbReference type="FunCoup" id="G8Y0F8">
    <property type="interactions" value="189"/>
</dbReference>
<keyword evidence="10" id="KW-0819">tRNA processing</keyword>
<evidence type="ECO:0000256" key="2">
    <source>
        <dbReference type="ARBA" id="ARBA00004797"/>
    </source>
</evidence>
<keyword evidence="9" id="KW-0949">S-adenosyl-L-methionine</keyword>
<dbReference type="EC" id="2.3.1.231" evidence="4"/>
<evidence type="ECO:0000256" key="9">
    <source>
        <dbReference type="ARBA" id="ARBA00022691"/>
    </source>
</evidence>
<keyword evidence="7" id="KW-0489">Methyltransferase</keyword>
<name>G8Y0F8_PICSO</name>
<dbReference type="Gene3D" id="3.40.50.150">
    <property type="entry name" value="Vaccinia Virus protein VP39"/>
    <property type="match status" value="1"/>
</dbReference>
<evidence type="ECO:0000256" key="1">
    <source>
        <dbReference type="ARBA" id="ARBA00001806"/>
    </source>
</evidence>
<comment type="similarity">
    <text evidence="3">Belongs to the methyltransferase superfamily. LCMT family.</text>
</comment>
<dbReference type="InParanoid" id="G8Y0F8"/>
<dbReference type="UniPathway" id="UPA00375"/>
<reference evidence="14 15" key="1">
    <citation type="journal article" date="2012" name="G3 (Bethesda)">
        <title>Pichia sorbitophila, an interspecies yeast hybrid reveals early steps of genome resolution following polyploidization.</title>
        <authorList>
            <person name="Leh Louis V."/>
            <person name="Despons L."/>
            <person name="Friedrich A."/>
            <person name="Martin T."/>
            <person name="Durrens P."/>
            <person name="Casaregola S."/>
            <person name="Neuveglise C."/>
            <person name="Fairhead C."/>
            <person name="Marck C."/>
            <person name="Cruz J.A."/>
            <person name="Straub M.L."/>
            <person name="Kugler V."/>
            <person name="Sacerdot C."/>
            <person name="Uzunov Z."/>
            <person name="Thierry A."/>
            <person name="Weiss S."/>
            <person name="Bleykasten C."/>
            <person name="De Montigny J."/>
            <person name="Jacques N."/>
            <person name="Jung P."/>
            <person name="Lemaire M."/>
            <person name="Mallet S."/>
            <person name="Morel G."/>
            <person name="Richard G.F."/>
            <person name="Sarkar A."/>
            <person name="Savel G."/>
            <person name="Schacherer J."/>
            <person name="Seret M.L."/>
            <person name="Talla E."/>
            <person name="Samson G."/>
            <person name="Jubin C."/>
            <person name="Poulain J."/>
            <person name="Vacherie B."/>
            <person name="Barbe V."/>
            <person name="Pelletier E."/>
            <person name="Sherman D.J."/>
            <person name="Westhof E."/>
            <person name="Weissenbach J."/>
            <person name="Baret P.V."/>
            <person name="Wincker P."/>
            <person name="Gaillardin C."/>
            <person name="Dujon B."/>
            <person name="Souciet J.L."/>
        </authorList>
    </citation>
    <scope>NUCLEOTIDE SEQUENCE [LARGE SCALE GENOMIC DNA]</scope>
    <source>
        <strain evidence="15">ATCC MYA-4447 / BCRC 22081 / CBS 7064 / NBRC 10061 / NRRL Y-12695</strain>
    </source>
</reference>
<dbReference type="OrthoDB" id="47172at2759"/>
<keyword evidence="15" id="KW-1185">Reference proteome</keyword>
<dbReference type="EMBL" id="FO082046">
    <property type="protein sequence ID" value="CCE86311.1"/>
    <property type="molecule type" value="Genomic_DNA"/>
</dbReference>
<evidence type="ECO:0000256" key="5">
    <source>
        <dbReference type="ARBA" id="ARBA00012779"/>
    </source>
</evidence>
<evidence type="ECO:0000256" key="6">
    <source>
        <dbReference type="ARBA" id="ARBA00018045"/>
    </source>
</evidence>
<dbReference type="Pfam" id="PF13418">
    <property type="entry name" value="Beta-prop_TYW4"/>
    <property type="match status" value="1"/>
</dbReference>
<protein>
    <recommendedName>
        <fullName evidence="6">tRNA wybutosine-synthesizing protein 4</fullName>
        <ecNumber evidence="5">2.1.1.290</ecNumber>
        <ecNumber evidence="4">2.3.1.231</ecNumber>
    </recommendedName>
    <alternativeName>
        <fullName evidence="12">tRNA(Phe) (7-(3-amino-3-(methoxycarbonyl)propyl)wyosine(37)-N)-methoxycarbonyltransferase</fullName>
    </alternativeName>
    <alternativeName>
        <fullName evidence="11">tRNA(Phe) (7-(3-amino-3-carboxypropyl)wyosine(37)-O)-methyltransferase</fullName>
    </alternativeName>
</protein>
<comment type="catalytic activity">
    <reaction evidence="1">
        <text>7-[(3S)-3-amino-3-carboxypropyl]wyosine(37) in tRNA(Phe) + S-adenosyl-L-methionine = 7-[(3S)-(3-amino-3-methoxycarbonyl)propyl]wyosine(37) in tRNA(Phe) + S-adenosyl-L-homocysteine</text>
        <dbReference type="Rhea" id="RHEA:36903"/>
        <dbReference type="Rhea" id="RHEA-COMP:10379"/>
        <dbReference type="Rhea" id="RHEA-COMP:11844"/>
        <dbReference type="ChEBI" id="CHEBI:57856"/>
        <dbReference type="ChEBI" id="CHEBI:59789"/>
        <dbReference type="ChEBI" id="CHEBI:73543"/>
        <dbReference type="ChEBI" id="CHEBI:74275"/>
        <dbReference type="EC" id="2.1.1.290"/>
    </reaction>
</comment>
<dbReference type="PANTHER" id="PTHR46529">
    <property type="entry name" value="TRNA WYBUTOSINE-SYNTHESIZING PROTEIN 4"/>
    <property type="match status" value="1"/>
</dbReference>
<dbReference type="Proteomes" id="UP000005222">
    <property type="component" value="Chromosome N"/>
</dbReference>
<keyword evidence="8" id="KW-0808">Transferase</keyword>
<dbReference type="SUPFAM" id="SSF117281">
    <property type="entry name" value="Kelch motif"/>
    <property type="match status" value="1"/>
</dbReference>
<dbReference type="GO" id="GO:0008175">
    <property type="term" value="F:tRNA methyltransferase activity"/>
    <property type="evidence" value="ECO:0007669"/>
    <property type="project" value="TreeGrafter"/>
</dbReference>
<dbReference type="STRING" id="559304.G8Y0F8"/>
<dbReference type="Pfam" id="PF04072">
    <property type="entry name" value="LCM"/>
    <property type="match status" value="1"/>
</dbReference>
<organism evidence="14 15">
    <name type="scientific">Pichia sorbitophila (strain ATCC MYA-4447 / BCRC 22081 / CBS 7064 / NBRC 10061 / NRRL Y-12695)</name>
    <name type="common">Hybrid yeast</name>
    <dbReference type="NCBI Taxonomy" id="559304"/>
    <lineage>
        <taxon>Eukaryota</taxon>
        <taxon>Fungi</taxon>
        <taxon>Dikarya</taxon>
        <taxon>Ascomycota</taxon>
        <taxon>Saccharomycotina</taxon>
        <taxon>Pichiomycetes</taxon>
        <taxon>Debaryomycetaceae</taxon>
        <taxon>Millerozyma</taxon>
    </lineage>
</organism>
<evidence type="ECO:0000256" key="10">
    <source>
        <dbReference type="ARBA" id="ARBA00022694"/>
    </source>
</evidence>
<evidence type="ECO:0000256" key="11">
    <source>
        <dbReference type="ARBA" id="ARBA00029750"/>
    </source>
</evidence>
<evidence type="ECO:0000256" key="12">
    <source>
        <dbReference type="ARBA" id="ARBA00030847"/>
    </source>
</evidence>
<evidence type="ECO:0000313" key="14">
    <source>
        <dbReference type="EMBL" id="CCE86311.1"/>
    </source>
</evidence>
<dbReference type="InterPro" id="IPR029063">
    <property type="entry name" value="SAM-dependent_MTases_sf"/>
</dbReference>
<dbReference type="HOGENOM" id="CLU_002761_0_0_1"/>
<evidence type="ECO:0000256" key="7">
    <source>
        <dbReference type="ARBA" id="ARBA00022603"/>
    </source>
</evidence>
<accession>G8Y0F8</accession>
<dbReference type="SUPFAM" id="SSF53335">
    <property type="entry name" value="S-adenosyl-L-methionine-dependent methyltransferases"/>
    <property type="match status" value="1"/>
</dbReference>
<dbReference type="InterPro" id="IPR015915">
    <property type="entry name" value="Kelch-typ_b-propeller"/>
</dbReference>
<dbReference type="eggNOG" id="KOG2918">
    <property type="taxonomic scope" value="Eukaryota"/>
</dbReference>
<dbReference type="PANTHER" id="PTHR46529:SF1">
    <property type="entry name" value="TRNA WYBUTOSINE-SYNTHESIZING PROTEIN 4"/>
    <property type="match status" value="1"/>
</dbReference>
<comment type="catalytic activity">
    <reaction evidence="13">
        <text>7-[(3S)-(3-amino-3-methoxycarbonyl)propyl]wyosine(37) in tRNA(Phe) + S-adenosyl-L-methionine + CO2 = wybutosine(37) in tRNA(Phe) + S-adenosyl-L-homocysteine + 2 H(+)</text>
        <dbReference type="Rhea" id="RHEA:37119"/>
        <dbReference type="Rhea" id="RHEA-COMP:11844"/>
        <dbReference type="Rhea" id="RHEA-COMP:11847"/>
        <dbReference type="ChEBI" id="CHEBI:15378"/>
        <dbReference type="ChEBI" id="CHEBI:16526"/>
        <dbReference type="ChEBI" id="CHEBI:57856"/>
        <dbReference type="ChEBI" id="CHEBI:59789"/>
        <dbReference type="ChEBI" id="CHEBI:73544"/>
        <dbReference type="ChEBI" id="CHEBI:74275"/>
        <dbReference type="EC" id="2.3.1.231"/>
    </reaction>
</comment>
<evidence type="ECO:0000313" key="15">
    <source>
        <dbReference type="Proteomes" id="UP000005222"/>
    </source>
</evidence>
<dbReference type="OMA" id="FCILEQF"/>
<evidence type="ECO:0000256" key="13">
    <source>
        <dbReference type="ARBA" id="ARBA00049250"/>
    </source>
</evidence>